<dbReference type="EMBL" id="CP155620">
    <property type="protein sequence ID" value="XBJ29887.1"/>
    <property type="molecule type" value="Genomic_DNA"/>
</dbReference>
<protein>
    <submittedName>
        <fullName evidence="1">Tram-like protein</fullName>
    </submittedName>
</protein>
<reference evidence="1" key="1">
    <citation type="submission" date="2024-05" db="EMBL/GenBank/DDBJ databases">
        <title>Campylobacter coli isolated from environmental waters in Slovenia.</title>
        <authorList>
            <person name="Zautner A.E."/>
            <person name="Bunk B."/>
            <person name="Riedel T."/>
            <person name="Sproeer C."/>
        </authorList>
    </citation>
    <scope>NUCLEOTIDE SEQUENCE</scope>
    <source>
        <strain evidence="1">CCS1377</strain>
    </source>
</reference>
<organism evidence="1">
    <name type="scientific">Campylobacter sp. CCS1377</name>
    <dbReference type="NCBI Taxonomy" id="3158229"/>
    <lineage>
        <taxon>Bacteria</taxon>
        <taxon>Pseudomonadati</taxon>
        <taxon>Campylobacterota</taxon>
        <taxon>Epsilonproteobacteria</taxon>
        <taxon>Campylobacterales</taxon>
        <taxon>Campylobacteraceae</taxon>
        <taxon>Campylobacter</taxon>
    </lineage>
</organism>
<proteinExistence type="predicted"/>
<dbReference type="AlphaFoldDB" id="A0AAU7E9I4"/>
<evidence type="ECO:0000313" key="1">
    <source>
        <dbReference type="EMBL" id="XBJ29887.1"/>
    </source>
</evidence>
<sequence length="95" mass="11179">MNNFNDYLQKHKLFLQIFDLSKLTRKKNLICHTTQNHLIFQYTGKTRFLLKDALNLKELSEKILSSEEKILILHTNAPLCSKAKNYLINEGFLIL</sequence>
<name>A0AAU7E9I4_9BACT</name>
<accession>A0AAU7E9I4</accession>
<gene>
    <name evidence="1" type="ORF">AAH949_03390</name>
</gene>
<dbReference type="RefSeq" id="WP_348518982.1">
    <property type="nucleotide sequence ID" value="NZ_CP155620.1"/>
</dbReference>